<evidence type="ECO:0000313" key="1">
    <source>
        <dbReference type="EMBL" id="SHK26566.1"/>
    </source>
</evidence>
<organism evidence="1 2">
    <name type="scientific">Xylanibacter ruminicola</name>
    <name type="common">Prevotella ruminicola</name>
    <dbReference type="NCBI Taxonomy" id="839"/>
    <lineage>
        <taxon>Bacteria</taxon>
        <taxon>Pseudomonadati</taxon>
        <taxon>Bacteroidota</taxon>
        <taxon>Bacteroidia</taxon>
        <taxon>Bacteroidales</taxon>
        <taxon>Prevotellaceae</taxon>
        <taxon>Xylanibacter</taxon>
    </lineage>
</organism>
<sequence>MSSRRKGSNESKDMWLKVNQKSLMKFEGVFTRFSGHFGMFYLEVGR</sequence>
<accession>A0A1M6R2D4</accession>
<dbReference type="AlphaFoldDB" id="A0A1M6R2D4"/>
<gene>
    <name evidence="1" type="ORF">SAMN05216463_10147</name>
</gene>
<dbReference type="Proteomes" id="UP000184130">
    <property type="component" value="Unassembled WGS sequence"/>
</dbReference>
<name>A0A1M6R2D4_XYLRU</name>
<evidence type="ECO:0000313" key="2">
    <source>
        <dbReference type="Proteomes" id="UP000184130"/>
    </source>
</evidence>
<proteinExistence type="predicted"/>
<reference evidence="1 2" key="1">
    <citation type="submission" date="2016-11" db="EMBL/GenBank/DDBJ databases">
        <authorList>
            <person name="Jaros S."/>
            <person name="Januszkiewicz K."/>
            <person name="Wedrychowicz H."/>
        </authorList>
    </citation>
    <scope>NUCLEOTIDE SEQUENCE [LARGE SCALE GENOMIC DNA]</scope>
    <source>
        <strain evidence="1 2">KHT3</strain>
    </source>
</reference>
<protein>
    <submittedName>
        <fullName evidence="1">Uncharacterized protein</fullName>
    </submittedName>
</protein>
<dbReference type="EMBL" id="FRBD01000001">
    <property type="protein sequence ID" value="SHK26566.1"/>
    <property type="molecule type" value="Genomic_DNA"/>
</dbReference>